<sequence length="93" mass="10904">MRTLKDAQDEFAKEVRADEDLIWDRGWIETDDWWIVLYNNREYYETQNPLFSLAGNGPFVVPKDGSACFTLQTNTSVESQIEERGQRVISRSR</sequence>
<reference evidence="2" key="1">
    <citation type="submission" date="2021-05" db="EMBL/GenBank/DDBJ databases">
        <title>Whole genome sequence of Curtobacterium flaccumfaciens pv. flaccumfaciens strain CFBP 3417.</title>
        <authorList>
            <person name="Osdaghi E."/>
            <person name="Taghouti G."/>
            <person name="Portier P."/>
            <person name="Fazliarab A."/>
            <person name="Taghavi S.M."/>
            <person name="Briand M."/>
            <person name="Le-Saux M."/>
            <person name="Jacques M.-A."/>
        </authorList>
    </citation>
    <scope>NUCLEOTIDE SEQUENCE</scope>
    <source>
        <strain evidence="2">CFBP 3417</strain>
    </source>
</reference>
<accession>A0A9Q2W4G0</accession>
<gene>
    <name evidence="2" type="ORF">KK103_12765</name>
</gene>
<evidence type="ECO:0000313" key="3">
    <source>
        <dbReference type="Proteomes" id="UP000709437"/>
    </source>
</evidence>
<name>A0A9Q2W4G0_9MICO</name>
<organism evidence="2 3">
    <name type="scientific">Curtobacterium flaccumfaciens pv. flaccumfaciens</name>
    <dbReference type="NCBI Taxonomy" id="138532"/>
    <lineage>
        <taxon>Bacteria</taxon>
        <taxon>Bacillati</taxon>
        <taxon>Actinomycetota</taxon>
        <taxon>Actinomycetes</taxon>
        <taxon>Micrococcales</taxon>
        <taxon>Microbacteriaceae</taxon>
        <taxon>Curtobacterium</taxon>
    </lineage>
</organism>
<evidence type="ECO:0000313" key="2">
    <source>
        <dbReference type="EMBL" id="MBT1542636.1"/>
    </source>
</evidence>
<dbReference type="InterPro" id="IPR029082">
    <property type="entry name" value="Imm35"/>
</dbReference>
<dbReference type="AlphaFoldDB" id="A0A9Q2W4G0"/>
<evidence type="ECO:0000259" key="1">
    <source>
        <dbReference type="Pfam" id="PF15567"/>
    </source>
</evidence>
<dbReference type="Pfam" id="PF15567">
    <property type="entry name" value="Imm35"/>
    <property type="match status" value="1"/>
</dbReference>
<feature type="domain" description="Immunity protein 35" evidence="1">
    <location>
        <begin position="24"/>
        <end position="77"/>
    </location>
</feature>
<dbReference type="RefSeq" id="WP_214563354.1">
    <property type="nucleotide sequence ID" value="NZ_JAHEWX010000016.1"/>
</dbReference>
<proteinExistence type="predicted"/>
<protein>
    <submittedName>
        <fullName evidence="2">YrhB family protein</fullName>
    </submittedName>
</protein>
<dbReference type="EMBL" id="JAHEWX010000016">
    <property type="protein sequence ID" value="MBT1542636.1"/>
    <property type="molecule type" value="Genomic_DNA"/>
</dbReference>
<dbReference type="Proteomes" id="UP000709437">
    <property type="component" value="Unassembled WGS sequence"/>
</dbReference>
<comment type="caution">
    <text evidence="2">The sequence shown here is derived from an EMBL/GenBank/DDBJ whole genome shotgun (WGS) entry which is preliminary data.</text>
</comment>